<gene>
    <name evidence="1" type="ORF">XENOCAPTIV_016993</name>
</gene>
<feature type="non-terminal residue" evidence="1">
    <location>
        <position position="1"/>
    </location>
</feature>
<organism evidence="1 2">
    <name type="scientific">Xenoophorus captivus</name>
    <dbReference type="NCBI Taxonomy" id="1517983"/>
    <lineage>
        <taxon>Eukaryota</taxon>
        <taxon>Metazoa</taxon>
        <taxon>Chordata</taxon>
        <taxon>Craniata</taxon>
        <taxon>Vertebrata</taxon>
        <taxon>Euteleostomi</taxon>
        <taxon>Actinopterygii</taxon>
        <taxon>Neopterygii</taxon>
        <taxon>Teleostei</taxon>
        <taxon>Neoteleostei</taxon>
        <taxon>Acanthomorphata</taxon>
        <taxon>Ovalentaria</taxon>
        <taxon>Atherinomorphae</taxon>
        <taxon>Cyprinodontiformes</taxon>
        <taxon>Goodeidae</taxon>
        <taxon>Xenoophorus</taxon>
    </lineage>
</organism>
<accession>A0ABV0QAB1</accession>
<name>A0ABV0QAB1_9TELE</name>
<keyword evidence="2" id="KW-1185">Reference proteome</keyword>
<dbReference type="EMBL" id="JAHRIN010003533">
    <property type="protein sequence ID" value="MEQ2192769.1"/>
    <property type="molecule type" value="Genomic_DNA"/>
</dbReference>
<evidence type="ECO:0000313" key="1">
    <source>
        <dbReference type="EMBL" id="MEQ2192769.1"/>
    </source>
</evidence>
<reference evidence="1 2" key="1">
    <citation type="submission" date="2021-06" db="EMBL/GenBank/DDBJ databases">
        <authorList>
            <person name="Palmer J.M."/>
        </authorList>
    </citation>
    <scope>NUCLEOTIDE SEQUENCE [LARGE SCALE GENOMIC DNA]</scope>
    <source>
        <strain evidence="1 2">XC_2019</strain>
        <tissue evidence="1">Muscle</tissue>
    </source>
</reference>
<sequence length="87" mass="9726">TEHWDHFYKVFFVEQLRKLNSAAIVLSWVELVWRAAAMLSDETRLALASICSTVLLGSVAHCFLRAGSVLSQPLLGKSPPRCNNLEL</sequence>
<evidence type="ECO:0000313" key="2">
    <source>
        <dbReference type="Proteomes" id="UP001434883"/>
    </source>
</evidence>
<proteinExistence type="predicted"/>
<protein>
    <submittedName>
        <fullName evidence="1">Uncharacterized protein</fullName>
    </submittedName>
</protein>
<dbReference type="Proteomes" id="UP001434883">
    <property type="component" value="Unassembled WGS sequence"/>
</dbReference>
<comment type="caution">
    <text evidence="1">The sequence shown here is derived from an EMBL/GenBank/DDBJ whole genome shotgun (WGS) entry which is preliminary data.</text>
</comment>